<protein>
    <submittedName>
        <fullName evidence="1">Uncharacterized protein</fullName>
    </submittedName>
</protein>
<proteinExistence type="predicted"/>
<keyword evidence="2" id="KW-1185">Reference proteome</keyword>
<dbReference type="AlphaFoldDB" id="A0AAE1CRL5"/>
<sequence length="82" mass="9277">MRATVDYSLVQHQREETALGDSSLLWLKRVPILFQSRRQTRLFWWGAAEQAGRKIVDRASVAGGARQAAKHLGRPPLAPRLQ</sequence>
<accession>A0AAE1CRL5</accession>
<evidence type="ECO:0000313" key="2">
    <source>
        <dbReference type="Proteomes" id="UP001283361"/>
    </source>
</evidence>
<dbReference type="Proteomes" id="UP001283361">
    <property type="component" value="Unassembled WGS sequence"/>
</dbReference>
<dbReference type="EMBL" id="JAWDGP010007062">
    <property type="protein sequence ID" value="KAK3730687.1"/>
    <property type="molecule type" value="Genomic_DNA"/>
</dbReference>
<name>A0AAE1CRL5_9GAST</name>
<comment type="caution">
    <text evidence="1">The sequence shown here is derived from an EMBL/GenBank/DDBJ whole genome shotgun (WGS) entry which is preliminary data.</text>
</comment>
<organism evidence="1 2">
    <name type="scientific">Elysia crispata</name>
    <name type="common">lettuce slug</name>
    <dbReference type="NCBI Taxonomy" id="231223"/>
    <lineage>
        <taxon>Eukaryota</taxon>
        <taxon>Metazoa</taxon>
        <taxon>Spiralia</taxon>
        <taxon>Lophotrochozoa</taxon>
        <taxon>Mollusca</taxon>
        <taxon>Gastropoda</taxon>
        <taxon>Heterobranchia</taxon>
        <taxon>Euthyneura</taxon>
        <taxon>Panpulmonata</taxon>
        <taxon>Sacoglossa</taxon>
        <taxon>Placobranchoidea</taxon>
        <taxon>Plakobranchidae</taxon>
        <taxon>Elysia</taxon>
    </lineage>
</organism>
<gene>
    <name evidence="1" type="ORF">RRG08_041468</name>
</gene>
<reference evidence="1" key="1">
    <citation type="journal article" date="2023" name="G3 (Bethesda)">
        <title>A reference genome for the long-term kleptoplast-retaining sea slug Elysia crispata morphotype clarki.</title>
        <authorList>
            <person name="Eastman K.E."/>
            <person name="Pendleton A.L."/>
            <person name="Shaikh M.A."/>
            <person name="Suttiyut T."/>
            <person name="Ogas R."/>
            <person name="Tomko P."/>
            <person name="Gavelis G."/>
            <person name="Widhalm J.R."/>
            <person name="Wisecaver J.H."/>
        </authorList>
    </citation>
    <scope>NUCLEOTIDE SEQUENCE</scope>
    <source>
        <strain evidence="1">ECLA1</strain>
    </source>
</reference>
<evidence type="ECO:0000313" key="1">
    <source>
        <dbReference type="EMBL" id="KAK3730687.1"/>
    </source>
</evidence>